<evidence type="ECO:0000313" key="2">
    <source>
        <dbReference type="EMBL" id="KAF2263172.1"/>
    </source>
</evidence>
<dbReference type="InterPro" id="IPR052184">
    <property type="entry name" value="SDR_enzymes"/>
</dbReference>
<dbReference type="SUPFAM" id="SSF51735">
    <property type="entry name" value="NAD(P)-binding Rossmann-fold domains"/>
    <property type="match status" value="1"/>
</dbReference>
<dbReference type="GO" id="GO:0016616">
    <property type="term" value="F:oxidoreductase activity, acting on the CH-OH group of donors, NAD or NADP as acceptor"/>
    <property type="evidence" value="ECO:0007669"/>
    <property type="project" value="TreeGrafter"/>
</dbReference>
<sequence length="269" mass="29267">MPSYVIIGASRGIGYQFLKTLSRDPSNIIIGTARNVGPIQAKVTADKLTNVHIIEADLDSPSSLHAAAGQTSKITGGAADYLIVNGAYLNDHLAAFKPYDFLGKEEYFMEQLDRSMHTNVAGVLFAINAFLPLVKKSIVKKVIVISSAMGDIDTILEAGVDVSVPYSMSKAAVNILVAKYAVSFKNEGISFLSLCPGMVLTQVESYEAMTPELIAQYDFLKQLFRNIAPDFKGPMLPEESVEKQLKVINNLSIENTGAYLSHKGTKEWV</sequence>
<dbReference type="Pfam" id="PF00106">
    <property type="entry name" value="adh_short"/>
    <property type="match status" value="1"/>
</dbReference>
<dbReference type="PROSITE" id="PS00061">
    <property type="entry name" value="ADH_SHORT"/>
    <property type="match status" value="1"/>
</dbReference>
<keyword evidence="3" id="KW-1185">Reference proteome</keyword>
<reference evidence="3" key="1">
    <citation type="journal article" date="2020" name="Stud. Mycol.">
        <title>101 Dothideomycetes genomes: A test case for predicting lifestyles and emergence of pathogens.</title>
        <authorList>
            <person name="Haridas S."/>
            <person name="Albert R."/>
            <person name="Binder M."/>
            <person name="Bloem J."/>
            <person name="LaButti K."/>
            <person name="Salamov A."/>
            <person name="Andreopoulos B."/>
            <person name="Baker S."/>
            <person name="Barry K."/>
            <person name="Bills G."/>
            <person name="Bluhm B."/>
            <person name="Cannon C."/>
            <person name="Castanera R."/>
            <person name="Culley D."/>
            <person name="Daum C."/>
            <person name="Ezra D."/>
            <person name="Gonzalez J."/>
            <person name="Henrissat B."/>
            <person name="Kuo A."/>
            <person name="Liang C."/>
            <person name="Lipzen A."/>
            <person name="Lutzoni F."/>
            <person name="Magnuson J."/>
            <person name="Mondo S."/>
            <person name="Nolan M."/>
            <person name="Ohm R."/>
            <person name="Pangilinan J."/>
            <person name="Park H.-J."/>
            <person name="Ramirez L."/>
            <person name="Alfaro M."/>
            <person name="Sun H."/>
            <person name="Tritt A."/>
            <person name="Yoshinaga Y."/>
            <person name="Zwiers L.-H."/>
            <person name="Turgeon B."/>
            <person name="Goodwin S."/>
            <person name="Spatafora J."/>
            <person name="Crous P."/>
            <person name="Grigoriev I."/>
        </authorList>
    </citation>
    <scope>NUCLEOTIDE SEQUENCE [LARGE SCALE GENOMIC DNA]</scope>
    <source>
        <strain evidence="3">CBS 304.66</strain>
    </source>
</reference>
<name>A0A9P4N282_9PLEO</name>
<dbReference type="InterPro" id="IPR020904">
    <property type="entry name" value="Sc_DH/Rdtase_CS"/>
</dbReference>
<dbReference type="Gene3D" id="3.40.50.720">
    <property type="entry name" value="NAD(P)-binding Rossmann-like Domain"/>
    <property type="match status" value="1"/>
</dbReference>
<organism evidence="2 3">
    <name type="scientific">Lojkania enalia</name>
    <dbReference type="NCBI Taxonomy" id="147567"/>
    <lineage>
        <taxon>Eukaryota</taxon>
        <taxon>Fungi</taxon>
        <taxon>Dikarya</taxon>
        <taxon>Ascomycota</taxon>
        <taxon>Pezizomycotina</taxon>
        <taxon>Dothideomycetes</taxon>
        <taxon>Pleosporomycetidae</taxon>
        <taxon>Pleosporales</taxon>
        <taxon>Pleosporales incertae sedis</taxon>
        <taxon>Lojkania</taxon>
    </lineage>
</organism>
<keyword evidence="1" id="KW-0521">NADP</keyword>
<dbReference type="PANTHER" id="PTHR45458:SF3">
    <property type="entry name" value="CHAIN DEHYDROGENASE (ATSC), PUTATIVE-RELATED"/>
    <property type="match status" value="1"/>
</dbReference>
<evidence type="ECO:0000256" key="1">
    <source>
        <dbReference type="ARBA" id="ARBA00022857"/>
    </source>
</evidence>
<comment type="caution">
    <text evidence="2">The sequence shown here is derived from an EMBL/GenBank/DDBJ whole genome shotgun (WGS) entry which is preliminary data.</text>
</comment>
<dbReference type="PRINTS" id="PR00081">
    <property type="entry name" value="GDHRDH"/>
</dbReference>
<dbReference type="InterPro" id="IPR036291">
    <property type="entry name" value="NAD(P)-bd_dom_sf"/>
</dbReference>
<dbReference type="AlphaFoldDB" id="A0A9P4N282"/>
<dbReference type="PANTHER" id="PTHR45458">
    <property type="entry name" value="SHORT-CHAIN DEHYDROGENASE/REDUCTASE SDR"/>
    <property type="match status" value="1"/>
</dbReference>
<dbReference type="Proteomes" id="UP000800093">
    <property type="component" value="Unassembled WGS sequence"/>
</dbReference>
<dbReference type="EMBL" id="ML986629">
    <property type="protein sequence ID" value="KAF2263172.1"/>
    <property type="molecule type" value="Genomic_DNA"/>
</dbReference>
<evidence type="ECO:0000313" key="3">
    <source>
        <dbReference type="Proteomes" id="UP000800093"/>
    </source>
</evidence>
<gene>
    <name evidence="2" type="ORF">CC78DRAFT_534182</name>
</gene>
<dbReference type="InterPro" id="IPR002347">
    <property type="entry name" value="SDR_fam"/>
</dbReference>
<proteinExistence type="predicted"/>
<dbReference type="OrthoDB" id="7289984at2759"/>
<accession>A0A9P4N282</accession>
<protein>
    <submittedName>
        <fullName evidence="2">NAD(P)-binding protein</fullName>
    </submittedName>
</protein>